<evidence type="ECO:0000313" key="2">
    <source>
        <dbReference type="Proteomes" id="UP000552644"/>
    </source>
</evidence>
<sequence>MIGRSRPAGRHRDGQAHTPVYRRVWDVPARAEAEVLGSVSPGWAVLYSLSMRRFFGLCAWPSPQPVMISDDTAEGLEQRMREAETLLILHMPPADDRLGRAA</sequence>
<comment type="caution">
    <text evidence="1">The sequence shown here is derived from an EMBL/GenBank/DDBJ whole genome shotgun (WGS) entry which is preliminary data.</text>
</comment>
<name>A0A7W7QHD5_9ACTN</name>
<proteinExistence type="predicted"/>
<accession>A0A7W7QHD5</accession>
<keyword evidence="2" id="KW-1185">Reference proteome</keyword>
<dbReference type="RefSeq" id="WP_184712315.1">
    <property type="nucleotide sequence ID" value="NZ_JACHJP010000001.1"/>
</dbReference>
<dbReference type="EMBL" id="JACHJP010000001">
    <property type="protein sequence ID" value="MBB4913554.1"/>
    <property type="molecule type" value="Genomic_DNA"/>
</dbReference>
<dbReference type="AlphaFoldDB" id="A0A7W7QHD5"/>
<dbReference type="Proteomes" id="UP000552644">
    <property type="component" value="Unassembled WGS sequence"/>
</dbReference>
<organism evidence="1 2">
    <name type="scientific">Streptosporangium saharense</name>
    <dbReference type="NCBI Taxonomy" id="1706840"/>
    <lineage>
        <taxon>Bacteria</taxon>
        <taxon>Bacillati</taxon>
        <taxon>Actinomycetota</taxon>
        <taxon>Actinomycetes</taxon>
        <taxon>Streptosporangiales</taxon>
        <taxon>Streptosporangiaceae</taxon>
        <taxon>Streptosporangium</taxon>
    </lineage>
</organism>
<evidence type="ECO:0000313" key="1">
    <source>
        <dbReference type="EMBL" id="MBB4913554.1"/>
    </source>
</evidence>
<protein>
    <submittedName>
        <fullName evidence="1">Uncharacterized protein</fullName>
    </submittedName>
</protein>
<gene>
    <name evidence="1" type="ORF">FHS44_000626</name>
</gene>
<reference evidence="1 2" key="1">
    <citation type="submission" date="2020-08" db="EMBL/GenBank/DDBJ databases">
        <title>Genomic Encyclopedia of Type Strains, Phase III (KMG-III): the genomes of soil and plant-associated and newly described type strains.</title>
        <authorList>
            <person name="Whitman W."/>
        </authorList>
    </citation>
    <scope>NUCLEOTIDE SEQUENCE [LARGE SCALE GENOMIC DNA]</scope>
    <source>
        <strain evidence="1 2">CECT 8840</strain>
    </source>
</reference>